<dbReference type="Proteomes" id="UP000628710">
    <property type="component" value="Unassembled WGS sequence"/>
</dbReference>
<dbReference type="PANTHER" id="PTHR36931">
    <property type="entry name" value="UPF0153 PROTEIN YEIW"/>
    <property type="match status" value="1"/>
</dbReference>
<organism evidence="1 2">
    <name type="scientific">Marinomonas transparens</name>
    <dbReference type="NCBI Taxonomy" id="2795388"/>
    <lineage>
        <taxon>Bacteria</taxon>
        <taxon>Pseudomonadati</taxon>
        <taxon>Pseudomonadota</taxon>
        <taxon>Gammaproteobacteria</taxon>
        <taxon>Oceanospirillales</taxon>
        <taxon>Oceanospirillaceae</taxon>
        <taxon>Marinomonas</taxon>
    </lineage>
</organism>
<dbReference type="EMBL" id="JAEMNX010000008">
    <property type="protein sequence ID" value="MBJ7537696.1"/>
    <property type="molecule type" value="Genomic_DNA"/>
</dbReference>
<evidence type="ECO:0000313" key="1">
    <source>
        <dbReference type="EMBL" id="MBJ7537696.1"/>
    </source>
</evidence>
<dbReference type="AlphaFoldDB" id="A0A934JSV8"/>
<sequence length="94" mass="9999">MQCRSGCGACCTAPSISSPIPGMPNGKAAGEPCIQLLEDFRCAIFAESSRPTVCSTFQAEQDICGDSRKEAISILSIMENETTPNSSSLTRKHQ</sequence>
<accession>A0A934JSV8</accession>
<evidence type="ECO:0000313" key="2">
    <source>
        <dbReference type="Proteomes" id="UP000628710"/>
    </source>
</evidence>
<reference evidence="1" key="1">
    <citation type="submission" date="2020-12" db="EMBL/GenBank/DDBJ databases">
        <title>Marinomonas arctica sp. nov., a psychrotolerant bacterium isolated from the Arctic.</title>
        <authorList>
            <person name="Zhang Y."/>
        </authorList>
    </citation>
    <scope>NUCLEOTIDE SEQUENCE</scope>
    <source>
        <strain evidence="1">C1424</strain>
    </source>
</reference>
<dbReference type="Pfam" id="PF03692">
    <property type="entry name" value="CxxCxxCC"/>
    <property type="match status" value="1"/>
</dbReference>
<name>A0A934JSV8_9GAMM</name>
<dbReference type="RefSeq" id="WP_199467842.1">
    <property type="nucleotide sequence ID" value="NZ_JAEMNX010000008.1"/>
</dbReference>
<dbReference type="InterPro" id="IPR052572">
    <property type="entry name" value="UPF0153_domain"/>
</dbReference>
<protein>
    <submittedName>
        <fullName evidence="1">YkgJ family cysteine cluster protein</fullName>
    </submittedName>
</protein>
<dbReference type="PANTHER" id="PTHR36931:SF1">
    <property type="entry name" value="UPF0153 PROTEIN YEIW"/>
    <property type="match status" value="1"/>
</dbReference>
<keyword evidence="2" id="KW-1185">Reference proteome</keyword>
<gene>
    <name evidence="1" type="ORF">I8J31_08440</name>
</gene>
<proteinExistence type="predicted"/>
<dbReference type="InterPro" id="IPR005358">
    <property type="entry name" value="Puta_zinc/iron-chelating_dom"/>
</dbReference>
<comment type="caution">
    <text evidence="1">The sequence shown here is derived from an EMBL/GenBank/DDBJ whole genome shotgun (WGS) entry which is preliminary data.</text>
</comment>